<evidence type="ECO:0000313" key="1">
    <source>
        <dbReference type="EMBL" id="JAH56896.1"/>
    </source>
</evidence>
<sequence length="53" mass="6298">MSYMSFIQLRYLFLVQQCTPRCEMYLGEVREFMDACDGMGLYSGRPKMDMNIK</sequence>
<name>A0A0E9TTM4_ANGAN</name>
<organism evidence="1">
    <name type="scientific">Anguilla anguilla</name>
    <name type="common">European freshwater eel</name>
    <name type="synonym">Muraena anguilla</name>
    <dbReference type="NCBI Taxonomy" id="7936"/>
    <lineage>
        <taxon>Eukaryota</taxon>
        <taxon>Metazoa</taxon>
        <taxon>Chordata</taxon>
        <taxon>Craniata</taxon>
        <taxon>Vertebrata</taxon>
        <taxon>Euteleostomi</taxon>
        <taxon>Actinopterygii</taxon>
        <taxon>Neopterygii</taxon>
        <taxon>Teleostei</taxon>
        <taxon>Anguilliformes</taxon>
        <taxon>Anguillidae</taxon>
        <taxon>Anguilla</taxon>
    </lineage>
</organism>
<protein>
    <submittedName>
        <fullName evidence="1">Uncharacterized protein</fullName>
    </submittedName>
</protein>
<proteinExistence type="predicted"/>
<dbReference type="EMBL" id="GBXM01051681">
    <property type="protein sequence ID" value="JAH56896.1"/>
    <property type="molecule type" value="Transcribed_RNA"/>
</dbReference>
<accession>A0A0E9TTM4</accession>
<dbReference type="AlphaFoldDB" id="A0A0E9TTM4"/>
<reference evidence="1" key="2">
    <citation type="journal article" date="2015" name="Fish Shellfish Immunol.">
        <title>Early steps in the European eel (Anguilla anguilla)-Vibrio vulnificus interaction in the gills: Role of the RtxA13 toxin.</title>
        <authorList>
            <person name="Callol A."/>
            <person name="Pajuelo D."/>
            <person name="Ebbesson L."/>
            <person name="Teles M."/>
            <person name="MacKenzie S."/>
            <person name="Amaro C."/>
        </authorList>
    </citation>
    <scope>NUCLEOTIDE SEQUENCE</scope>
</reference>
<reference evidence="1" key="1">
    <citation type="submission" date="2014-11" db="EMBL/GenBank/DDBJ databases">
        <authorList>
            <person name="Amaro Gonzalez C."/>
        </authorList>
    </citation>
    <scope>NUCLEOTIDE SEQUENCE</scope>
</reference>